<dbReference type="RefSeq" id="WP_073007609.1">
    <property type="nucleotide sequence ID" value="NZ_FQXD01000006.1"/>
</dbReference>
<gene>
    <name evidence="4" type="primary">fliW</name>
    <name evidence="5" type="ORF">SAMN05421807_106159</name>
</gene>
<keyword evidence="2 4" id="KW-1005">Bacterial flagellum biogenesis</keyword>
<name>A0A1M5SFB6_9BACI</name>
<keyword evidence="1 4" id="KW-0963">Cytoplasm</keyword>
<evidence type="ECO:0000313" key="6">
    <source>
        <dbReference type="Proteomes" id="UP000184079"/>
    </source>
</evidence>
<keyword evidence="5" id="KW-0966">Cell projection</keyword>
<accession>A0A1M5SFB6</accession>
<dbReference type="Proteomes" id="UP000184079">
    <property type="component" value="Unassembled WGS sequence"/>
</dbReference>
<keyword evidence="5" id="KW-0282">Flagellum</keyword>
<dbReference type="Pfam" id="PF02623">
    <property type="entry name" value="FliW"/>
    <property type="match status" value="1"/>
</dbReference>
<dbReference type="EMBL" id="FQXD01000006">
    <property type="protein sequence ID" value="SHH37145.1"/>
    <property type="molecule type" value="Genomic_DNA"/>
</dbReference>
<dbReference type="InterPro" id="IPR003775">
    <property type="entry name" value="Flagellar_assembly_factor_FliW"/>
</dbReference>
<comment type="function">
    <text evidence="4">Acts as an anti-CsrA protein, binds CsrA and prevents it from repressing translation of its target genes, one of which is flagellin. Binds to flagellin and participates in the assembly of the flagellum.</text>
</comment>
<dbReference type="InterPro" id="IPR024046">
    <property type="entry name" value="Flagellar_assmbl_FliW_dom_sf"/>
</dbReference>
<dbReference type="AlphaFoldDB" id="A0A1M5SFB6"/>
<dbReference type="SUPFAM" id="SSF141457">
    <property type="entry name" value="BH3618-like"/>
    <property type="match status" value="1"/>
</dbReference>
<proteinExistence type="inferred from homology"/>
<dbReference type="GO" id="GO:0006417">
    <property type="term" value="P:regulation of translation"/>
    <property type="evidence" value="ECO:0007669"/>
    <property type="project" value="UniProtKB-KW"/>
</dbReference>
<dbReference type="PANTHER" id="PTHR39190">
    <property type="entry name" value="FLAGELLAR ASSEMBLY FACTOR FLIW"/>
    <property type="match status" value="1"/>
</dbReference>
<evidence type="ECO:0000256" key="1">
    <source>
        <dbReference type="ARBA" id="ARBA00022490"/>
    </source>
</evidence>
<protein>
    <recommendedName>
        <fullName evidence="4">Flagellar assembly factor FliW</fullName>
    </recommendedName>
</protein>
<keyword evidence="5" id="KW-0969">Cilium</keyword>
<comment type="similarity">
    <text evidence="4">Belongs to the FliW family.</text>
</comment>
<dbReference type="HAMAP" id="MF_01185">
    <property type="entry name" value="FliW"/>
    <property type="match status" value="1"/>
</dbReference>
<comment type="subcellular location">
    <subcellularLocation>
        <location evidence="4">Cytoplasm</location>
    </subcellularLocation>
</comment>
<dbReference type="NCBIfam" id="NF009793">
    <property type="entry name" value="PRK13285.1-1"/>
    <property type="match status" value="1"/>
</dbReference>
<evidence type="ECO:0000313" key="5">
    <source>
        <dbReference type="EMBL" id="SHH37145.1"/>
    </source>
</evidence>
<dbReference type="GO" id="GO:0044780">
    <property type="term" value="P:bacterial-type flagellum assembly"/>
    <property type="evidence" value="ECO:0007669"/>
    <property type="project" value="UniProtKB-UniRule"/>
</dbReference>
<keyword evidence="3 4" id="KW-0810">Translation regulation</keyword>
<evidence type="ECO:0000256" key="3">
    <source>
        <dbReference type="ARBA" id="ARBA00022845"/>
    </source>
</evidence>
<dbReference type="Gene3D" id="2.30.290.10">
    <property type="entry name" value="BH3618-like"/>
    <property type="match status" value="1"/>
</dbReference>
<dbReference type="GO" id="GO:0005737">
    <property type="term" value="C:cytoplasm"/>
    <property type="evidence" value="ECO:0007669"/>
    <property type="project" value="UniProtKB-SubCell"/>
</dbReference>
<keyword evidence="6" id="KW-1185">Reference proteome</keyword>
<sequence length="149" mass="17196">MRIMTKYFGKMDIDSARVIHFPTGILGFPQETEFVLIDFPKQSVFQLLQSTKEREIAFIVLNPYQMYTNYAFELDDSIVQALKLRDETDIVVLSIVTLKKPFKDSTINLQAPIIINANKWCGKQFVIKTNQYNTREPITVNDPLMAKGE</sequence>
<evidence type="ECO:0000256" key="2">
    <source>
        <dbReference type="ARBA" id="ARBA00022795"/>
    </source>
</evidence>
<dbReference type="PANTHER" id="PTHR39190:SF1">
    <property type="entry name" value="FLAGELLAR ASSEMBLY FACTOR FLIW"/>
    <property type="match status" value="1"/>
</dbReference>
<dbReference type="OrthoDB" id="9801235at2"/>
<comment type="subunit">
    <text evidence="4">Interacts with translational regulator CsrA and flagellin(s).</text>
</comment>
<evidence type="ECO:0000256" key="4">
    <source>
        <dbReference type="HAMAP-Rule" id="MF_01185"/>
    </source>
</evidence>
<reference evidence="6" key="1">
    <citation type="submission" date="2016-11" db="EMBL/GenBank/DDBJ databases">
        <authorList>
            <person name="Varghese N."/>
            <person name="Submissions S."/>
        </authorList>
    </citation>
    <scope>NUCLEOTIDE SEQUENCE [LARGE SCALE GENOMIC DNA]</scope>
    <source>
        <strain evidence="6">CGMCC 1.6496</strain>
    </source>
</reference>
<organism evidence="5 6">
    <name type="scientific">Virgibacillus chiguensis</name>
    <dbReference type="NCBI Taxonomy" id="411959"/>
    <lineage>
        <taxon>Bacteria</taxon>
        <taxon>Bacillati</taxon>
        <taxon>Bacillota</taxon>
        <taxon>Bacilli</taxon>
        <taxon>Bacillales</taxon>
        <taxon>Bacillaceae</taxon>
        <taxon>Virgibacillus</taxon>
    </lineage>
</organism>
<keyword evidence="4" id="KW-0143">Chaperone</keyword>